<comment type="caution">
    <text evidence="3">The sequence shown here is derived from an EMBL/GenBank/DDBJ whole genome shotgun (WGS) entry which is preliminary data.</text>
</comment>
<keyword evidence="4" id="KW-1185">Reference proteome</keyword>
<evidence type="ECO:0000313" key="4">
    <source>
        <dbReference type="Proteomes" id="UP001220324"/>
    </source>
</evidence>
<keyword evidence="2" id="KW-1133">Transmembrane helix</keyword>
<evidence type="ECO:0000313" key="3">
    <source>
        <dbReference type="EMBL" id="KAJ5546827.1"/>
    </source>
</evidence>
<keyword evidence="2" id="KW-0472">Membrane</keyword>
<accession>A0AAD6D0T5</accession>
<keyword evidence="2" id="KW-0812">Transmembrane</keyword>
<reference evidence="3 4" key="1">
    <citation type="journal article" date="2023" name="IMA Fungus">
        <title>Comparative genomic study of the Penicillium genus elucidates a diverse pangenome and 15 lateral gene transfer events.</title>
        <authorList>
            <person name="Petersen C."/>
            <person name="Sorensen T."/>
            <person name="Nielsen M.R."/>
            <person name="Sondergaard T.E."/>
            <person name="Sorensen J.L."/>
            <person name="Fitzpatrick D.A."/>
            <person name="Frisvad J.C."/>
            <person name="Nielsen K.L."/>
        </authorList>
    </citation>
    <scope>NUCLEOTIDE SEQUENCE [LARGE SCALE GENOMIC DNA]</scope>
    <source>
        <strain evidence="3 4">IBT 35679</strain>
    </source>
</reference>
<dbReference type="Proteomes" id="UP001220324">
    <property type="component" value="Unassembled WGS sequence"/>
</dbReference>
<organism evidence="3 4">
    <name type="scientific">Penicillium frequentans</name>
    <dbReference type="NCBI Taxonomy" id="3151616"/>
    <lineage>
        <taxon>Eukaryota</taxon>
        <taxon>Fungi</taxon>
        <taxon>Dikarya</taxon>
        <taxon>Ascomycota</taxon>
        <taxon>Pezizomycotina</taxon>
        <taxon>Eurotiomycetes</taxon>
        <taxon>Eurotiomycetidae</taxon>
        <taxon>Eurotiales</taxon>
        <taxon>Aspergillaceae</taxon>
        <taxon>Penicillium</taxon>
    </lineage>
</organism>
<dbReference type="EMBL" id="JAQIZZ010000003">
    <property type="protein sequence ID" value="KAJ5546827.1"/>
    <property type="molecule type" value="Genomic_DNA"/>
</dbReference>
<gene>
    <name evidence="3" type="ORF">N7494_004412</name>
</gene>
<proteinExistence type="predicted"/>
<protein>
    <submittedName>
        <fullName evidence="3">Uncharacterized protein</fullName>
    </submittedName>
</protein>
<name>A0AAD6D0T5_9EURO</name>
<evidence type="ECO:0000256" key="1">
    <source>
        <dbReference type="SAM" id="MobiDB-lite"/>
    </source>
</evidence>
<feature type="region of interest" description="Disordered" evidence="1">
    <location>
        <begin position="1"/>
        <end position="31"/>
    </location>
</feature>
<dbReference type="AlphaFoldDB" id="A0AAD6D0T5"/>
<feature type="transmembrane region" description="Helical" evidence="2">
    <location>
        <begin position="91"/>
        <end position="111"/>
    </location>
</feature>
<evidence type="ECO:0000256" key="2">
    <source>
        <dbReference type="SAM" id="Phobius"/>
    </source>
</evidence>
<sequence>MGGPSTPQEAAPAYEELYEQRPSNSRTGYSHVPVADEVDDIEHQGHEHHLHSNDAPALQLASQNEELVHLHCEECDRRQERRERRKASQNCCMMVSVTFMVIIFLLCFFGFRLAAELHKRGNEKNPRDFLGDVHILNN</sequence>